<keyword evidence="2" id="KW-1185">Reference proteome</keyword>
<gene>
    <name evidence="1" type="ORF">MG293_008021</name>
</gene>
<evidence type="ECO:0000313" key="2">
    <source>
        <dbReference type="Proteomes" id="UP001214576"/>
    </source>
</evidence>
<dbReference type="AlphaFoldDB" id="A0AAD4YAM7"/>
<protein>
    <submittedName>
        <fullName evidence="1">Uncharacterized protein</fullName>
    </submittedName>
</protein>
<organism evidence="1 2">
    <name type="scientific">Ovis ammon polii</name>
    <dbReference type="NCBI Taxonomy" id="230172"/>
    <lineage>
        <taxon>Eukaryota</taxon>
        <taxon>Metazoa</taxon>
        <taxon>Chordata</taxon>
        <taxon>Craniata</taxon>
        <taxon>Vertebrata</taxon>
        <taxon>Euteleostomi</taxon>
        <taxon>Mammalia</taxon>
        <taxon>Eutheria</taxon>
        <taxon>Laurasiatheria</taxon>
        <taxon>Artiodactyla</taxon>
        <taxon>Ruminantia</taxon>
        <taxon>Pecora</taxon>
        <taxon>Bovidae</taxon>
        <taxon>Caprinae</taxon>
        <taxon>Ovis</taxon>
    </lineage>
</organism>
<evidence type="ECO:0000313" key="1">
    <source>
        <dbReference type="EMBL" id="KAI4540879.1"/>
    </source>
</evidence>
<name>A0AAD4YAM7_OVIAM</name>
<comment type="caution">
    <text evidence="1">The sequence shown here is derived from an EMBL/GenBank/DDBJ whole genome shotgun (WGS) entry which is preliminary data.</text>
</comment>
<accession>A0AAD4YAM7</accession>
<reference evidence="1" key="1">
    <citation type="submission" date="2022-03" db="EMBL/GenBank/DDBJ databases">
        <title>Genomic analyses of argali, domestic sheep and their hybrids provide insights into chromosomal evolution, heterosis and genetic basis of agronomic traits.</title>
        <authorList>
            <person name="Li M."/>
        </authorList>
    </citation>
    <scope>NUCLEOTIDE SEQUENCE</scope>
    <source>
        <strain evidence="1">CAU-MHL-2022a</strain>
        <tissue evidence="1">Skin</tissue>
    </source>
</reference>
<sequence>MMLMLLFRPEPLATRSIFCILFPFPGPLRPQVFSLPKHTVLPIHPEKMPTEKSPSAVPDRKWDGNLFRFQATPKPPGIFSLLYTEDQGMGDITGDDSVSSSFHPPCYKKPSYIQGIKVISTIFAFSDFLSLGMADRNKRPTLTRTLHSTILQELLDFLHDLAVISPAIDLVSPKVWGQILHVLLCGEPTRGEQKEDDQLILTEGTAQNVSAIVITAVTDLEHARVCRTDPVFSLEPFGFAN</sequence>
<dbReference type="EMBL" id="JAKZEL010000008">
    <property type="protein sequence ID" value="KAI4540879.1"/>
    <property type="molecule type" value="Genomic_DNA"/>
</dbReference>
<proteinExistence type="predicted"/>
<dbReference type="Proteomes" id="UP001214576">
    <property type="component" value="Unassembled WGS sequence"/>
</dbReference>